<dbReference type="EMBL" id="JAFMPT010000005">
    <property type="protein sequence ID" value="MCC1484035.1"/>
    <property type="molecule type" value="Genomic_DNA"/>
</dbReference>
<keyword evidence="3" id="KW-1185">Reference proteome</keyword>
<dbReference type="Proteomes" id="UP000778797">
    <property type="component" value="Unassembled WGS sequence"/>
</dbReference>
<dbReference type="InterPro" id="IPR000073">
    <property type="entry name" value="AB_hydrolase_1"/>
</dbReference>
<dbReference type="SUPFAM" id="SSF53474">
    <property type="entry name" value="alpha/beta-Hydrolases"/>
    <property type="match status" value="1"/>
</dbReference>
<dbReference type="PANTHER" id="PTHR43798:SF33">
    <property type="entry name" value="HYDROLASE, PUTATIVE (AFU_ORTHOLOGUE AFUA_2G14860)-RELATED"/>
    <property type="match status" value="1"/>
</dbReference>
<protein>
    <submittedName>
        <fullName evidence="2">Alpha/beta hydrolase</fullName>
    </submittedName>
</protein>
<evidence type="ECO:0000313" key="3">
    <source>
        <dbReference type="Proteomes" id="UP000778797"/>
    </source>
</evidence>
<dbReference type="InterPro" id="IPR050266">
    <property type="entry name" value="AB_hydrolase_sf"/>
</dbReference>
<dbReference type="PANTHER" id="PTHR43798">
    <property type="entry name" value="MONOACYLGLYCEROL LIPASE"/>
    <property type="match status" value="1"/>
</dbReference>
<reference evidence="3" key="1">
    <citation type="submission" date="2021-03" db="EMBL/GenBank/DDBJ databases">
        <title>Genome of Cognatishimia sp. F0-27.</title>
        <authorList>
            <person name="Ping X."/>
        </authorList>
    </citation>
    <scope>NUCLEOTIDE SEQUENCE [LARGE SCALE GENOMIC DNA]</scope>
    <source>
        <strain evidence="3">E313</strain>
    </source>
</reference>
<dbReference type="Pfam" id="PF12697">
    <property type="entry name" value="Abhydrolase_6"/>
    <property type="match status" value="1"/>
</dbReference>
<dbReference type="InterPro" id="IPR029058">
    <property type="entry name" value="AB_hydrolase_fold"/>
</dbReference>
<organism evidence="2 3">
    <name type="scientific">Winogradskyella immobilis</name>
    <dbReference type="NCBI Taxonomy" id="2816852"/>
    <lineage>
        <taxon>Bacteria</taxon>
        <taxon>Pseudomonadati</taxon>
        <taxon>Bacteroidota</taxon>
        <taxon>Flavobacteriia</taxon>
        <taxon>Flavobacteriales</taxon>
        <taxon>Flavobacteriaceae</taxon>
        <taxon>Winogradskyella</taxon>
    </lineage>
</organism>
<keyword evidence="2" id="KW-0378">Hydrolase</keyword>
<dbReference type="Gene3D" id="3.40.50.1820">
    <property type="entry name" value="alpha/beta hydrolase"/>
    <property type="match status" value="1"/>
</dbReference>
<reference evidence="3" key="2">
    <citation type="submission" date="2023-07" db="EMBL/GenBank/DDBJ databases">
        <title>Genome of Winogradskyella sp. E313.</title>
        <authorList>
            <person name="Zhou Y."/>
        </authorList>
    </citation>
    <scope>NUCLEOTIDE SEQUENCE [LARGE SCALE GENOMIC DNA]</scope>
    <source>
        <strain evidence="3">E313</strain>
    </source>
</reference>
<comment type="caution">
    <text evidence="2">The sequence shown here is derived from an EMBL/GenBank/DDBJ whole genome shotgun (WGS) entry which is preliminary data.</text>
</comment>
<dbReference type="GO" id="GO:0016787">
    <property type="term" value="F:hydrolase activity"/>
    <property type="evidence" value="ECO:0007669"/>
    <property type="project" value="UniProtKB-KW"/>
</dbReference>
<dbReference type="RefSeq" id="WP_227476483.1">
    <property type="nucleotide sequence ID" value="NZ_JAFMPT010000005.1"/>
</dbReference>
<proteinExistence type="predicted"/>
<accession>A0ABS8ELR4</accession>
<evidence type="ECO:0000313" key="2">
    <source>
        <dbReference type="EMBL" id="MCC1484035.1"/>
    </source>
</evidence>
<dbReference type="PROSITE" id="PS51257">
    <property type="entry name" value="PROKAR_LIPOPROTEIN"/>
    <property type="match status" value="1"/>
</dbReference>
<gene>
    <name evidence="2" type="ORF">J1C55_05480</name>
</gene>
<sequence length="287" mass="32401">MKLVKFIYFLIIVATFSSCTVLQWRSTDAEIYDRFSSLNIPTEISYYTADTLDIKVRAQKIKQVNNTINILFLHGSPSSLSAWNGYLKDTSLIKQANLYAIDRPGYGYSNFGDELVSIKLQAEIISKLICTYKLDNVITVGSSYGGPLAARLAVINTNVKGVVMISPAIDPEQEKRVKGQKFTQFWLTRWLVPTGYRVAGDEKETHAKELSYIDADWPKVSVPVIHIHGDKDDLVPYGNINYTKKKFKNNNIITTPNTGHEIAWARPELIKPHLYKLIQNIANSIAK</sequence>
<evidence type="ECO:0000259" key="1">
    <source>
        <dbReference type="Pfam" id="PF12697"/>
    </source>
</evidence>
<name>A0ABS8ELR4_9FLAO</name>
<feature type="domain" description="AB hydrolase-1" evidence="1">
    <location>
        <begin position="70"/>
        <end position="268"/>
    </location>
</feature>